<dbReference type="OrthoDB" id="64477at2759"/>
<name>A0A9Q0MX96_9DIPT</name>
<evidence type="ECO:0000313" key="2">
    <source>
        <dbReference type="EMBL" id="KAJ6639716.1"/>
    </source>
</evidence>
<dbReference type="InterPro" id="IPR000182">
    <property type="entry name" value="GNAT_dom"/>
</dbReference>
<dbReference type="Proteomes" id="UP001151699">
    <property type="component" value="Chromosome X"/>
</dbReference>
<gene>
    <name evidence="2" type="ORF">Bhyg_12463</name>
</gene>
<feature type="non-terminal residue" evidence="2">
    <location>
        <position position="99"/>
    </location>
</feature>
<dbReference type="SUPFAM" id="SSF55729">
    <property type="entry name" value="Acyl-CoA N-acyltransferases (Nat)"/>
    <property type="match status" value="1"/>
</dbReference>
<evidence type="ECO:0000259" key="1">
    <source>
        <dbReference type="Pfam" id="PF13302"/>
    </source>
</evidence>
<accession>A0A9Q0MX96</accession>
<keyword evidence="3" id="KW-1185">Reference proteome</keyword>
<dbReference type="EMBL" id="WJQU01000003">
    <property type="protein sequence ID" value="KAJ6639716.1"/>
    <property type="molecule type" value="Genomic_DNA"/>
</dbReference>
<dbReference type="Pfam" id="PF13302">
    <property type="entry name" value="Acetyltransf_3"/>
    <property type="match status" value="1"/>
</dbReference>
<reference evidence="2" key="1">
    <citation type="submission" date="2022-07" db="EMBL/GenBank/DDBJ databases">
        <authorList>
            <person name="Trinca V."/>
            <person name="Uliana J.V.C."/>
            <person name="Torres T.T."/>
            <person name="Ward R.J."/>
            <person name="Monesi N."/>
        </authorList>
    </citation>
    <scope>NUCLEOTIDE SEQUENCE</scope>
    <source>
        <strain evidence="2">HSMRA1968</strain>
        <tissue evidence="2">Whole embryos</tissue>
    </source>
</reference>
<dbReference type="InterPro" id="IPR016181">
    <property type="entry name" value="Acyl_CoA_acyltransferase"/>
</dbReference>
<sequence length="99" mass="12149">MKNLRFMAKQPNGWTLPQVEERLRDQLQGQQDNRKLIVHVIYEGKVVDCWRKNLATESFYFSLKWAFDEMQLHRVQWRTTEFNFGMRRWLENVCQLNVE</sequence>
<dbReference type="AlphaFoldDB" id="A0A9Q0MX96"/>
<protein>
    <recommendedName>
        <fullName evidence="1">N-acetyltransferase domain-containing protein</fullName>
    </recommendedName>
</protein>
<proteinExistence type="predicted"/>
<organism evidence="2 3">
    <name type="scientific">Pseudolycoriella hygida</name>
    <dbReference type="NCBI Taxonomy" id="35572"/>
    <lineage>
        <taxon>Eukaryota</taxon>
        <taxon>Metazoa</taxon>
        <taxon>Ecdysozoa</taxon>
        <taxon>Arthropoda</taxon>
        <taxon>Hexapoda</taxon>
        <taxon>Insecta</taxon>
        <taxon>Pterygota</taxon>
        <taxon>Neoptera</taxon>
        <taxon>Endopterygota</taxon>
        <taxon>Diptera</taxon>
        <taxon>Nematocera</taxon>
        <taxon>Sciaroidea</taxon>
        <taxon>Sciaridae</taxon>
        <taxon>Pseudolycoriella</taxon>
    </lineage>
</organism>
<dbReference type="GO" id="GO:0016747">
    <property type="term" value="F:acyltransferase activity, transferring groups other than amino-acyl groups"/>
    <property type="evidence" value="ECO:0007669"/>
    <property type="project" value="InterPro"/>
</dbReference>
<evidence type="ECO:0000313" key="3">
    <source>
        <dbReference type="Proteomes" id="UP001151699"/>
    </source>
</evidence>
<comment type="caution">
    <text evidence="2">The sequence shown here is derived from an EMBL/GenBank/DDBJ whole genome shotgun (WGS) entry which is preliminary data.</text>
</comment>
<feature type="domain" description="N-acetyltransferase" evidence="1">
    <location>
        <begin position="48"/>
        <end position="92"/>
    </location>
</feature>
<dbReference type="Gene3D" id="3.40.630.30">
    <property type="match status" value="1"/>
</dbReference>